<sequence>MSRILHPLSVYFPDLLDSDFELDCKLGPDKNYLEHNCSGRTNPPPSSRLRRTSASMVTTKQSRSAREWPILAVVVFLSPLPEVMITTRGVLPKCCGLQMCWRRLQLRSVGSLRDFLWLRCYGEVLQWY</sequence>
<gene>
    <name evidence="1" type="ORF">STAS_20502</name>
</gene>
<organism evidence="1 2">
    <name type="scientific">Striga asiatica</name>
    <name type="common">Asiatic witchweed</name>
    <name type="synonym">Buchnera asiatica</name>
    <dbReference type="NCBI Taxonomy" id="4170"/>
    <lineage>
        <taxon>Eukaryota</taxon>
        <taxon>Viridiplantae</taxon>
        <taxon>Streptophyta</taxon>
        <taxon>Embryophyta</taxon>
        <taxon>Tracheophyta</taxon>
        <taxon>Spermatophyta</taxon>
        <taxon>Magnoliopsida</taxon>
        <taxon>eudicotyledons</taxon>
        <taxon>Gunneridae</taxon>
        <taxon>Pentapetalae</taxon>
        <taxon>asterids</taxon>
        <taxon>lamiids</taxon>
        <taxon>Lamiales</taxon>
        <taxon>Orobanchaceae</taxon>
        <taxon>Buchnereae</taxon>
        <taxon>Striga</taxon>
    </lineage>
</organism>
<accession>A0A5A7QEC9</accession>
<name>A0A5A7QEC9_STRAF</name>
<reference evidence="2" key="1">
    <citation type="journal article" date="2019" name="Curr. Biol.">
        <title>Genome Sequence of Striga asiatica Provides Insight into the Evolution of Plant Parasitism.</title>
        <authorList>
            <person name="Yoshida S."/>
            <person name="Kim S."/>
            <person name="Wafula E.K."/>
            <person name="Tanskanen J."/>
            <person name="Kim Y.M."/>
            <person name="Honaas L."/>
            <person name="Yang Z."/>
            <person name="Spallek T."/>
            <person name="Conn C.E."/>
            <person name="Ichihashi Y."/>
            <person name="Cheong K."/>
            <person name="Cui S."/>
            <person name="Der J.P."/>
            <person name="Gundlach H."/>
            <person name="Jiao Y."/>
            <person name="Hori C."/>
            <person name="Ishida J.K."/>
            <person name="Kasahara H."/>
            <person name="Kiba T."/>
            <person name="Kim M.S."/>
            <person name="Koo N."/>
            <person name="Laohavisit A."/>
            <person name="Lee Y.H."/>
            <person name="Lumba S."/>
            <person name="McCourt P."/>
            <person name="Mortimer J.C."/>
            <person name="Mutuku J.M."/>
            <person name="Nomura T."/>
            <person name="Sasaki-Sekimoto Y."/>
            <person name="Seto Y."/>
            <person name="Wang Y."/>
            <person name="Wakatake T."/>
            <person name="Sakakibara H."/>
            <person name="Demura T."/>
            <person name="Yamaguchi S."/>
            <person name="Yoneyama K."/>
            <person name="Manabe R.I."/>
            <person name="Nelson D.C."/>
            <person name="Schulman A.H."/>
            <person name="Timko M.P."/>
            <person name="dePamphilis C.W."/>
            <person name="Choi D."/>
            <person name="Shirasu K."/>
        </authorList>
    </citation>
    <scope>NUCLEOTIDE SEQUENCE [LARGE SCALE GENOMIC DNA]</scope>
    <source>
        <strain evidence="2">cv. UVA1</strain>
    </source>
</reference>
<dbReference type="Proteomes" id="UP000325081">
    <property type="component" value="Unassembled WGS sequence"/>
</dbReference>
<keyword evidence="2" id="KW-1185">Reference proteome</keyword>
<protein>
    <submittedName>
        <fullName evidence="1">Translocase inner membrane subunit 44-1</fullName>
    </submittedName>
</protein>
<dbReference type="AlphaFoldDB" id="A0A5A7QEC9"/>
<evidence type="ECO:0000313" key="2">
    <source>
        <dbReference type="Proteomes" id="UP000325081"/>
    </source>
</evidence>
<comment type="caution">
    <text evidence="1">The sequence shown here is derived from an EMBL/GenBank/DDBJ whole genome shotgun (WGS) entry which is preliminary data.</text>
</comment>
<evidence type="ECO:0000313" key="1">
    <source>
        <dbReference type="EMBL" id="GER43639.1"/>
    </source>
</evidence>
<dbReference type="EMBL" id="BKCP01006704">
    <property type="protein sequence ID" value="GER43639.1"/>
    <property type="molecule type" value="Genomic_DNA"/>
</dbReference>
<proteinExistence type="predicted"/>